<dbReference type="Pfam" id="PF01402">
    <property type="entry name" value="RHH_1"/>
    <property type="match status" value="1"/>
</dbReference>
<sequence length="139" mass="15807">MADLVRFGVSIPDDLLEKFDELISKKGYTNRSEAIRDLIRDRLVEHEWSESQHDIVGTVTVVYNHEQSDLAQKLTEIQHKKHDLIISAVHVHLDQHNCLEVLIMRGGSDEVRKAGEQLISTRGVKHGKITMTTTGKELD</sequence>
<keyword evidence="3 7" id="KW-0479">Metal-binding</keyword>
<feature type="binding site" evidence="7">
    <location>
        <position position="98"/>
    </location>
    <ligand>
        <name>Ni(2+)</name>
        <dbReference type="ChEBI" id="CHEBI:49786"/>
    </ligand>
</feature>
<dbReference type="InterPro" id="IPR013321">
    <property type="entry name" value="Arc_rbn_hlx_hlx"/>
</dbReference>
<dbReference type="NCBIfam" id="NF002815">
    <property type="entry name" value="PRK02967.1"/>
    <property type="match status" value="1"/>
</dbReference>
<dbReference type="GO" id="GO:0010045">
    <property type="term" value="P:response to nickel cation"/>
    <property type="evidence" value="ECO:0007669"/>
    <property type="project" value="InterPro"/>
</dbReference>
<comment type="cofactor">
    <cofactor evidence="7">
        <name>Ni(2+)</name>
        <dbReference type="ChEBI" id="CHEBI:49786"/>
    </cofactor>
    <text evidence="7">Binds 1 nickel ion per subunit.</text>
</comment>
<comment type="similarity">
    <text evidence="1 7">Belongs to the transcriptional regulatory CopG/NikR family.</text>
</comment>
<keyword evidence="4 7" id="KW-0805">Transcription regulation</keyword>
<feature type="binding site" evidence="7">
    <location>
        <position position="90"/>
    </location>
    <ligand>
        <name>Ni(2+)</name>
        <dbReference type="ChEBI" id="CHEBI:49786"/>
    </ligand>
</feature>
<comment type="function">
    <text evidence="7">Transcriptional regulator.</text>
</comment>
<dbReference type="EMBL" id="JACRDE010000191">
    <property type="protein sequence ID" value="MBI5249198.1"/>
    <property type="molecule type" value="Genomic_DNA"/>
</dbReference>
<accession>A0A9D6V1V2</accession>
<dbReference type="GO" id="GO:0016151">
    <property type="term" value="F:nickel cation binding"/>
    <property type="evidence" value="ECO:0007669"/>
    <property type="project" value="UniProtKB-UniRule"/>
</dbReference>
<dbReference type="InterPro" id="IPR014864">
    <property type="entry name" value="TF_NikR_Ni-bd_C"/>
</dbReference>
<name>A0A9D6V1V2_9BACT</name>
<dbReference type="Proteomes" id="UP000807825">
    <property type="component" value="Unassembled WGS sequence"/>
</dbReference>
<evidence type="ECO:0000256" key="2">
    <source>
        <dbReference type="ARBA" id="ARBA00022596"/>
    </source>
</evidence>
<dbReference type="InterPro" id="IPR002145">
    <property type="entry name" value="CopG"/>
</dbReference>
<evidence type="ECO:0000256" key="7">
    <source>
        <dbReference type="HAMAP-Rule" id="MF_00476"/>
    </source>
</evidence>
<dbReference type="HAMAP" id="MF_00476">
    <property type="entry name" value="NikR"/>
    <property type="match status" value="1"/>
</dbReference>
<dbReference type="NCBIfam" id="NF002169">
    <property type="entry name" value="PRK01002.1"/>
    <property type="match status" value="1"/>
</dbReference>
<dbReference type="InterPro" id="IPR027271">
    <property type="entry name" value="Acetolactate_synth/TF_NikR_C"/>
</dbReference>
<dbReference type="PANTHER" id="PTHR34719">
    <property type="entry name" value="NICKEL-RESPONSIVE REGULATOR"/>
    <property type="match status" value="1"/>
</dbReference>
<dbReference type="NCBIfam" id="NF003381">
    <property type="entry name" value="PRK04460.1"/>
    <property type="match status" value="1"/>
</dbReference>
<feature type="domain" description="Ribbon-helix-helix protein CopG" evidence="8">
    <location>
        <begin position="5"/>
        <end position="43"/>
    </location>
</feature>
<feature type="domain" description="Transcription factor NikR nickel binding C-terminal" evidence="9">
    <location>
        <begin position="56"/>
        <end position="132"/>
    </location>
</feature>
<evidence type="ECO:0000259" key="8">
    <source>
        <dbReference type="Pfam" id="PF01402"/>
    </source>
</evidence>
<gene>
    <name evidence="10" type="primary">nikR</name>
    <name evidence="10" type="ORF">HY912_06865</name>
</gene>
<reference evidence="10" key="1">
    <citation type="submission" date="2020-07" db="EMBL/GenBank/DDBJ databases">
        <title>Huge and variable diversity of episymbiotic CPR bacteria and DPANN archaea in groundwater ecosystems.</title>
        <authorList>
            <person name="He C.Y."/>
            <person name="Keren R."/>
            <person name="Whittaker M."/>
            <person name="Farag I.F."/>
            <person name="Doudna J."/>
            <person name="Cate J.H.D."/>
            <person name="Banfield J.F."/>
        </authorList>
    </citation>
    <scope>NUCLEOTIDE SEQUENCE</scope>
    <source>
        <strain evidence="10">NC_groundwater_1664_Pr3_B-0.1um_52_9</strain>
    </source>
</reference>
<evidence type="ECO:0000313" key="11">
    <source>
        <dbReference type="Proteomes" id="UP000807825"/>
    </source>
</evidence>
<dbReference type="SUPFAM" id="SSF47598">
    <property type="entry name" value="Ribbon-helix-helix"/>
    <property type="match status" value="1"/>
</dbReference>
<proteinExistence type="inferred from homology"/>
<feature type="binding site" evidence="7">
    <location>
        <position position="79"/>
    </location>
    <ligand>
        <name>Ni(2+)</name>
        <dbReference type="ChEBI" id="CHEBI:49786"/>
    </ligand>
</feature>
<keyword evidence="2 7" id="KW-0533">Nickel</keyword>
<dbReference type="CDD" id="cd22231">
    <property type="entry name" value="RHH_NikR_HicB-like"/>
    <property type="match status" value="1"/>
</dbReference>
<evidence type="ECO:0000256" key="1">
    <source>
        <dbReference type="ARBA" id="ARBA00008478"/>
    </source>
</evidence>
<dbReference type="AlphaFoldDB" id="A0A9D6V1V2"/>
<evidence type="ECO:0000313" key="10">
    <source>
        <dbReference type="EMBL" id="MBI5249198.1"/>
    </source>
</evidence>
<dbReference type="InterPro" id="IPR010985">
    <property type="entry name" value="Ribbon_hlx_hlx"/>
</dbReference>
<dbReference type="NCBIfam" id="NF001884">
    <property type="entry name" value="PRK00630.1"/>
    <property type="match status" value="1"/>
</dbReference>
<evidence type="ECO:0000256" key="4">
    <source>
        <dbReference type="ARBA" id="ARBA00023015"/>
    </source>
</evidence>
<dbReference type="InterPro" id="IPR050192">
    <property type="entry name" value="CopG/NikR_regulator"/>
</dbReference>
<feature type="binding site" evidence="7">
    <location>
        <position position="92"/>
    </location>
    <ligand>
        <name>Ni(2+)</name>
        <dbReference type="ChEBI" id="CHEBI:49786"/>
    </ligand>
</feature>
<comment type="caution">
    <text evidence="10">The sequence shown here is derived from an EMBL/GenBank/DDBJ whole genome shotgun (WGS) entry which is preliminary data.</text>
</comment>
<dbReference type="PANTHER" id="PTHR34719:SF2">
    <property type="entry name" value="NICKEL-RESPONSIVE REGULATOR"/>
    <property type="match status" value="1"/>
</dbReference>
<dbReference type="InterPro" id="IPR045865">
    <property type="entry name" value="ACT-like_dom_sf"/>
</dbReference>
<protein>
    <recommendedName>
        <fullName evidence="7">Putative nickel-responsive regulator</fullName>
    </recommendedName>
</protein>
<evidence type="ECO:0000256" key="3">
    <source>
        <dbReference type="ARBA" id="ARBA00022723"/>
    </source>
</evidence>
<keyword evidence="5 7" id="KW-0238">DNA-binding</keyword>
<dbReference type="Gene3D" id="1.10.1220.10">
    <property type="entry name" value="Met repressor-like"/>
    <property type="match status" value="1"/>
</dbReference>
<dbReference type="SUPFAM" id="SSF55021">
    <property type="entry name" value="ACT-like"/>
    <property type="match status" value="1"/>
</dbReference>
<dbReference type="Gene3D" id="3.30.70.1150">
    <property type="entry name" value="ACT-like. Chain A, domain 2"/>
    <property type="match status" value="1"/>
</dbReference>
<dbReference type="GO" id="GO:0003677">
    <property type="term" value="F:DNA binding"/>
    <property type="evidence" value="ECO:0007669"/>
    <property type="project" value="UniProtKB-KW"/>
</dbReference>
<evidence type="ECO:0000256" key="5">
    <source>
        <dbReference type="ARBA" id="ARBA00023125"/>
    </source>
</evidence>
<dbReference type="GO" id="GO:0003700">
    <property type="term" value="F:DNA-binding transcription factor activity"/>
    <property type="evidence" value="ECO:0007669"/>
    <property type="project" value="UniProtKB-UniRule"/>
</dbReference>
<evidence type="ECO:0000256" key="6">
    <source>
        <dbReference type="ARBA" id="ARBA00023163"/>
    </source>
</evidence>
<evidence type="ECO:0000259" key="9">
    <source>
        <dbReference type="Pfam" id="PF08753"/>
    </source>
</evidence>
<keyword evidence="6 7" id="KW-0804">Transcription</keyword>
<dbReference type="InterPro" id="IPR022988">
    <property type="entry name" value="Ni_resp_reg_NikR"/>
</dbReference>
<dbReference type="Pfam" id="PF08753">
    <property type="entry name" value="NikR_C"/>
    <property type="match status" value="1"/>
</dbReference>
<organism evidence="10 11">
    <name type="scientific">Desulfomonile tiedjei</name>
    <dbReference type="NCBI Taxonomy" id="2358"/>
    <lineage>
        <taxon>Bacteria</taxon>
        <taxon>Pseudomonadati</taxon>
        <taxon>Thermodesulfobacteriota</taxon>
        <taxon>Desulfomonilia</taxon>
        <taxon>Desulfomonilales</taxon>
        <taxon>Desulfomonilaceae</taxon>
        <taxon>Desulfomonile</taxon>
    </lineage>
</organism>